<dbReference type="PROSITE" id="PS00216">
    <property type="entry name" value="SUGAR_TRANSPORT_1"/>
    <property type="match status" value="1"/>
</dbReference>
<proteinExistence type="inferred from homology"/>
<dbReference type="Gene3D" id="1.20.1250.20">
    <property type="entry name" value="MFS general substrate transporter like domains"/>
    <property type="match status" value="1"/>
</dbReference>
<evidence type="ECO:0000256" key="5">
    <source>
        <dbReference type="ARBA" id="ARBA00022989"/>
    </source>
</evidence>
<feature type="transmembrane region" description="Helical" evidence="7">
    <location>
        <begin position="420"/>
        <end position="438"/>
    </location>
</feature>
<feature type="transmembrane region" description="Helical" evidence="7">
    <location>
        <begin position="188"/>
        <end position="212"/>
    </location>
</feature>
<feature type="transmembrane region" description="Helical" evidence="7">
    <location>
        <begin position="261"/>
        <end position="279"/>
    </location>
</feature>
<feature type="transmembrane region" description="Helical" evidence="7">
    <location>
        <begin position="348"/>
        <end position="373"/>
    </location>
</feature>
<dbReference type="GeneID" id="87932958"/>
<feature type="transmembrane region" description="Helical" evidence="7">
    <location>
        <begin position="458"/>
        <end position="478"/>
    </location>
</feature>
<keyword evidence="6 7" id="KW-0472">Membrane</keyword>
<keyword evidence="4 7" id="KW-0812">Transmembrane</keyword>
<keyword evidence="10" id="KW-1185">Reference proteome</keyword>
<comment type="similarity">
    <text evidence="2">Belongs to the major facilitator superfamily. Sugar transporter (TC 2.A.1.1) family.</text>
</comment>
<protein>
    <recommendedName>
        <fullName evidence="8">Major facilitator superfamily (MFS) profile domain-containing protein</fullName>
    </recommendedName>
</protein>
<dbReference type="EMBL" id="JAFFHB010000005">
    <property type="protein sequence ID" value="KAK4665639.1"/>
    <property type="molecule type" value="Genomic_DNA"/>
</dbReference>
<comment type="subcellular location">
    <subcellularLocation>
        <location evidence="1">Membrane</location>
        <topology evidence="1">Multi-pass membrane protein</topology>
    </subcellularLocation>
</comment>
<feature type="transmembrane region" description="Helical" evidence="7">
    <location>
        <begin position="490"/>
        <end position="508"/>
    </location>
</feature>
<dbReference type="InterPro" id="IPR005829">
    <property type="entry name" value="Sugar_transporter_CS"/>
</dbReference>
<evidence type="ECO:0000256" key="1">
    <source>
        <dbReference type="ARBA" id="ARBA00004141"/>
    </source>
</evidence>
<evidence type="ECO:0000256" key="4">
    <source>
        <dbReference type="ARBA" id="ARBA00022692"/>
    </source>
</evidence>
<evidence type="ECO:0000256" key="2">
    <source>
        <dbReference type="ARBA" id="ARBA00010992"/>
    </source>
</evidence>
<name>A0ABR0HCK5_9PEZI</name>
<dbReference type="InterPro" id="IPR036259">
    <property type="entry name" value="MFS_trans_sf"/>
</dbReference>
<gene>
    <name evidence="9" type="ORF">QC763_409860</name>
</gene>
<dbReference type="InterPro" id="IPR005828">
    <property type="entry name" value="MFS_sugar_transport-like"/>
</dbReference>
<feature type="transmembrane region" description="Helical" evidence="7">
    <location>
        <begin position="393"/>
        <end position="413"/>
    </location>
</feature>
<sequence>MSPYHHLCVFTRDTPPHMDYLGRCDPPRRVSFFIWIICVLLFFSFSAPSYFVLPCQHRMAGGVKKPVNIFRLQDLGEPKEIFNWRLWFAVFSFGLLGAARGVDEGLISGAFNSKHFQGTINYSSYTEVKQANIKANVSSMVQLGSVGGALIAFLICDRIGRIWATRQLCLLWVLGIVIFMGAKGNLSAIYAGRFIVGLGVGQTPVVGPVYIAEIAPASVRGLCTCIFTGFVYLGIVLAYFTNYGCQVNLGDTTAARWEVPTILYLIFAVLIFTLSLFQYESPRYLIKQGQHKMAVHVMARLRNLSPEHNYVTQEISAITSSRLEEMDAAVGSGWMGILKEAFTVPTNLYRVCLTICAQILSQWSAAGSITLYAPDLFNILGITGTDRTLRVTAVFGIVKLTAAVVCALFLVDFIGRKRSLLIGITLQAVSMIYVAVFHPAVPELGIQEGYLLSPSQSGLSKGAIAMIYISGFGWALGWNSMQYLLTAELFPLRIRAFCTSLAMSFHFANQYGNTRAVPNMLLQLELGGISPKGTFWSVAIVTIPGAVWVFFIVLETAGRSLESMDSLFSLPWYKIGRYGKRNADLGDLNRLRLAKKMSLSERP</sequence>
<evidence type="ECO:0000256" key="3">
    <source>
        <dbReference type="ARBA" id="ARBA00022448"/>
    </source>
</evidence>
<evidence type="ECO:0000313" key="10">
    <source>
        <dbReference type="Proteomes" id="UP001326199"/>
    </source>
</evidence>
<evidence type="ECO:0000313" key="9">
    <source>
        <dbReference type="EMBL" id="KAK4665639.1"/>
    </source>
</evidence>
<dbReference type="RefSeq" id="XP_062765605.1">
    <property type="nucleotide sequence ID" value="XM_062912615.1"/>
</dbReference>
<keyword evidence="5 7" id="KW-1133">Transmembrane helix</keyword>
<feature type="transmembrane region" description="Helical" evidence="7">
    <location>
        <begin position="219"/>
        <end position="241"/>
    </location>
</feature>
<dbReference type="Pfam" id="PF00083">
    <property type="entry name" value="Sugar_tr"/>
    <property type="match status" value="1"/>
</dbReference>
<dbReference type="InterPro" id="IPR050360">
    <property type="entry name" value="MFS_Sugar_Transporters"/>
</dbReference>
<dbReference type="PROSITE" id="PS00217">
    <property type="entry name" value="SUGAR_TRANSPORT_2"/>
    <property type="match status" value="1"/>
</dbReference>
<accession>A0ABR0HCK5</accession>
<evidence type="ECO:0000259" key="8">
    <source>
        <dbReference type="PROSITE" id="PS50850"/>
    </source>
</evidence>
<keyword evidence="3" id="KW-0813">Transport</keyword>
<feature type="domain" description="Major facilitator superfamily (MFS) profile" evidence="8">
    <location>
        <begin position="89"/>
        <end position="557"/>
    </location>
</feature>
<evidence type="ECO:0000256" key="6">
    <source>
        <dbReference type="ARBA" id="ARBA00023136"/>
    </source>
</evidence>
<organism evidence="9 10">
    <name type="scientific">Podospora pseudopauciseta</name>
    <dbReference type="NCBI Taxonomy" id="2093780"/>
    <lineage>
        <taxon>Eukaryota</taxon>
        <taxon>Fungi</taxon>
        <taxon>Dikarya</taxon>
        <taxon>Ascomycota</taxon>
        <taxon>Pezizomycotina</taxon>
        <taxon>Sordariomycetes</taxon>
        <taxon>Sordariomycetidae</taxon>
        <taxon>Sordariales</taxon>
        <taxon>Podosporaceae</taxon>
        <taxon>Podospora</taxon>
    </lineage>
</organism>
<dbReference type="InterPro" id="IPR003663">
    <property type="entry name" value="Sugar/inositol_transpt"/>
</dbReference>
<dbReference type="PANTHER" id="PTHR48022:SF8">
    <property type="entry name" value="MAJOR FACILITATOR SUPERFAMILY (MFS) PROFILE DOMAIN-CONTAINING PROTEIN-RELATED"/>
    <property type="match status" value="1"/>
</dbReference>
<dbReference type="SUPFAM" id="SSF103473">
    <property type="entry name" value="MFS general substrate transporter"/>
    <property type="match status" value="1"/>
</dbReference>
<feature type="transmembrane region" description="Helical" evidence="7">
    <location>
        <begin position="32"/>
        <end position="53"/>
    </location>
</feature>
<feature type="transmembrane region" description="Helical" evidence="7">
    <location>
        <begin position="534"/>
        <end position="554"/>
    </location>
</feature>
<reference evidence="9 10" key="1">
    <citation type="journal article" date="2023" name="bioRxiv">
        <title>High-quality genome assemblies of four members of thePodospora anserinaspecies complex.</title>
        <authorList>
            <person name="Ament-Velasquez S.L."/>
            <person name="Vogan A.A."/>
            <person name="Wallerman O."/>
            <person name="Hartmann F."/>
            <person name="Gautier V."/>
            <person name="Silar P."/>
            <person name="Giraud T."/>
            <person name="Johannesson H."/>
        </authorList>
    </citation>
    <scope>NUCLEOTIDE SEQUENCE [LARGE SCALE GENOMIC DNA]</scope>
    <source>
        <strain evidence="9 10">CBS 411.78</strain>
    </source>
</reference>
<evidence type="ECO:0000256" key="7">
    <source>
        <dbReference type="SAM" id="Phobius"/>
    </source>
</evidence>
<dbReference type="InterPro" id="IPR020846">
    <property type="entry name" value="MFS_dom"/>
</dbReference>
<comment type="caution">
    <text evidence="9">The sequence shown here is derived from an EMBL/GenBank/DDBJ whole genome shotgun (WGS) entry which is preliminary data.</text>
</comment>
<dbReference type="PROSITE" id="PS50850">
    <property type="entry name" value="MFS"/>
    <property type="match status" value="1"/>
</dbReference>
<dbReference type="Proteomes" id="UP001326199">
    <property type="component" value="Unassembled WGS sequence"/>
</dbReference>
<feature type="transmembrane region" description="Helical" evidence="7">
    <location>
        <begin position="163"/>
        <end position="182"/>
    </location>
</feature>
<dbReference type="PANTHER" id="PTHR48022">
    <property type="entry name" value="PLASTIDIC GLUCOSE TRANSPORTER 4"/>
    <property type="match status" value="1"/>
</dbReference>
<dbReference type="PRINTS" id="PR00171">
    <property type="entry name" value="SUGRTRNSPORT"/>
</dbReference>